<protein>
    <submittedName>
        <fullName evidence="3">Glycerophosphodiester phosphodiesterase</fullName>
    </submittedName>
</protein>
<dbReference type="Proteomes" id="UP000428260">
    <property type="component" value="Chromosome"/>
</dbReference>
<dbReference type="GO" id="GO:0006644">
    <property type="term" value="P:phospholipid metabolic process"/>
    <property type="evidence" value="ECO:0007669"/>
    <property type="project" value="TreeGrafter"/>
</dbReference>
<accession>A0A6I6JUK4</accession>
<dbReference type="AlphaFoldDB" id="A0A6I6JUK4"/>
<reference evidence="3 4" key="1">
    <citation type="submission" date="2019-11" db="EMBL/GenBank/DDBJ databases">
        <authorList>
            <person name="Zheng R.K."/>
            <person name="Sun C.M."/>
        </authorList>
    </citation>
    <scope>NUCLEOTIDE SEQUENCE [LARGE SCALE GENOMIC DNA]</scope>
    <source>
        <strain evidence="3 4">WC007</strain>
    </source>
</reference>
<dbReference type="Pfam" id="PF03009">
    <property type="entry name" value="GDPD"/>
    <property type="match status" value="1"/>
</dbReference>
<feature type="signal peptide" evidence="1">
    <location>
        <begin position="1"/>
        <end position="28"/>
    </location>
</feature>
<evidence type="ECO:0000256" key="1">
    <source>
        <dbReference type="SAM" id="SignalP"/>
    </source>
</evidence>
<dbReference type="Gene3D" id="3.20.20.190">
    <property type="entry name" value="Phosphatidylinositol (PI) phosphodiesterase"/>
    <property type="match status" value="1"/>
</dbReference>
<keyword evidence="4" id="KW-1185">Reference proteome</keyword>
<dbReference type="GO" id="GO:0008889">
    <property type="term" value="F:glycerophosphodiester phosphodiesterase activity"/>
    <property type="evidence" value="ECO:0007669"/>
    <property type="project" value="TreeGrafter"/>
</dbReference>
<dbReference type="KEGG" id="mcos:GM418_09280"/>
<evidence type="ECO:0000259" key="2">
    <source>
        <dbReference type="PROSITE" id="PS51704"/>
    </source>
</evidence>
<dbReference type="GO" id="GO:0005886">
    <property type="term" value="C:plasma membrane"/>
    <property type="evidence" value="ECO:0007669"/>
    <property type="project" value="TreeGrafter"/>
</dbReference>
<name>A0A6I6JUK4_9BACT</name>
<dbReference type="GO" id="GO:0070291">
    <property type="term" value="P:N-acylethanolamine metabolic process"/>
    <property type="evidence" value="ECO:0007669"/>
    <property type="project" value="TreeGrafter"/>
</dbReference>
<dbReference type="RefSeq" id="WP_158865374.1">
    <property type="nucleotide sequence ID" value="NZ_CP046401.1"/>
</dbReference>
<dbReference type="PANTHER" id="PTHR46320">
    <property type="entry name" value="GLYCEROPHOSPHODIESTER PHOSPHODIESTERASE 1"/>
    <property type="match status" value="1"/>
</dbReference>
<evidence type="ECO:0000313" key="3">
    <source>
        <dbReference type="EMBL" id="QGY43842.1"/>
    </source>
</evidence>
<evidence type="ECO:0000313" key="4">
    <source>
        <dbReference type="Proteomes" id="UP000428260"/>
    </source>
</evidence>
<dbReference type="SUPFAM" id="SSF51695">
    <property type="entry name" value="PLC-like phosphodiesterases"/>
    <property type="match status" value="1"/>
</dbReference>
<dbReference type="InterPro" id="IPR030395">
    <property type="entry name" value="GP_PDE_dom"/>
</dbReference>
<proteinExistence type="predicted"/>
<gene>
    <name evidence="3" type="ORF">GM418_09280</name>
</gene>
<dbReference type="PANTHER" id="PTHR46320:SF1">
    <property type="entry name" value="GLYCEROPHOSPHODIESTER PHOSPHODIESTERASE 1"/>
    <property type="match status" value="1"/>
</dbReference>
<feature type="domain" description="GP-PDE" evidence="2">
    <location>
        <begin position="58"/>
        <end position="306"/>
    </location>
</feature>
<organism evidence="3 4">
    <name type="scientific">Maribellus comscasis</name>
    <dbReference type="NCBI Taxonomy" id="2681766"/>
    <lineage>
        <taxon>Bacteria</taxon>
        <taxon>Pseudomonadati</taxon>
        <taxon>Bacteroidota</taxon>
        <taxon>Bacteroidia</taxon>
        <taxon>Marinilabiliales</taxon>
        <taxon>Prolixibacteraceae</taxon>
        <taxon>Maribellus</taxon>
    </lineage>
</organism>
<dbReference type="GO" id="GO:0006580">
    <property type="term" value="P:ethanolamine metabolic process"/>
    <property type="evidence" value="ECO:0007669"/>
    <property type="project" value="TreeGrafter"/>
</dbReference>
<feature type="chain" id="PRO_5026345931" evidence="1">
    <location>
        <begin position="29"/>
        <end position="320"/>
    </location>
</feature>
<keyword evidence="1" id="KW-0732">Signal</keyword>
<dbReference type="EMBL" id="CP046401">
    <property type="protein sequence ID" value="QGY43842.1"/>
    <property type="molecule type" value="Genomic_DNA"/>
</dbReference>
<dbReference type="InterPro" id="IPR017946">
    <property type="entry name" value="PLC-like_Pdiesterase_TIM-brl"/>
</dbReference>
<dbReference type="CDD" id="cd08566">
    <property type="entry name" value="GDPD_AtGDE_like"/>
    <property type="match status" value="1"/>
</dbReference>
<sequence>MQKKPNNRLKLIQILILCVSGIFLNSEAKSQNTKHNHIYLETFDELQQFLSYQGDNFHLISAHRGGPENNMPENCIATFENTINHTPSILEVDPRYTKDSVVILLHDPSLERTTTGKGKISDFTFSELNRLKLKDLNGNVTNYGIPTLNEALQWAKGKAILLLDKKDVSIKKRLEIVEKNNAEAYTIVSAYSFKDAKTCYNLNKNIMMQVFIGSPEKVLEFDNTEIPWSNIIAFVGHQQPEKKEVIDMIHKRGAICIMGTSRNLDLLISKGEVKDIESLKKDYEDLLKLGIDALETDIPVQLSKILTLTTEESTKFKYLH</sequence>
<dbReference type="PROSITE" id="PS51704">
    <property type="entry name" value="GP_PDE"/>
    <property type="match status" value="1"/>
</dbReference>